<reference evidence="1 2" key="1">
    <citation type="journal article" date="2013" name="Proc. Natl. Acad. Sci. U.S.A.">
        <title>Genome of an arbuscular mycorrhizal fungus provides insight into the oldest plant symbiosis.</title>
        <authorList>
            <person name="Tisserant E."/>
            <person name="Malbreil M."/>
            <person name="Kuo A."/>
            <person name="Kohler A."/>
            <person name="Symeonidi A."/>
            <person name="Balestrini R."/>
            <person name="Charron P."/>
            <person name="Duensing N."/>
            <person name="Frei Dit Frey N."/>
            <person name="Gianinazzi-Pearson V."/>
            <person name="Gilbert L.B."/>
            <person name="Handa Y."/>
            <person name="Herr J.R."/>
            <person name="Hijri M."/>
            <person name="Koul R."/>
            <person name="Kawaguchi M."/>
            <person name="Krajinski F."/>
            <person name="Lammers P.J."/>
            <person name="Masclaux F.G."/>
            <person name="Murat C."/>
            <person name="Morin E."/>
            <person name="Ndikumana S."/>
            <person name="Pagni M."/>
            <person name="Petitpierre D."/>
            <person name="Requena N."/>
            <person name="Rosikiewicz P."/>
            <person name="Riley R."/>
            <person name="Saito K."/>
            <person name="San Clemente H."/>
            <person name="Shapiro H."/>
            <person name="van Tuinen D."/>
            <person name="Becard G."/>
            <person name="Bonfante P."/>
            <person name="Paszkowski U."/>
            <person name="Shachar-Hill Y.Y."/>
            <person name="Tuskan G.A."/>
            <person name="Young P.W."/>
            <person name="Sanders I.R."/>
            <person name="Henrissat B."/>
            <person name="Rensing S.A."/>
            <person name="Grigoriev I.V."/>
            <person name="Corradi N."/>
            <person name="Roux C."/>
            <person name="Martin F."/>
        </authorList>
    </citation>
    <scope>NUCLEOTIDE SEQUENCE [LARGE SCALE GENOMIC DNA]</scope>
    <source>
        <strain evidence="1 2">DAOM 197198</strain>
    </source>
</reference>
<dbReference type="AlphaFoldDB" id="A0A2H5RZZ3"/>
<dbReference type="VEuPathDB" id="FungiDB:RhiirFUN_009675"/>
<organism evidence="1 2">
    <name type="scientific">Rhizophagus irregularis (strain DAOM 181602 / DAOM 197198 / MUCL 43194)</name>
    <name type="common">Arbuscular mycorrhizal fungus</name>
    <name type="synonym">Glomus intraradices</name>
    <dbReference type="NCBI Taxonomy" id="747089"/>
    <lineage>
        <taxon>Eukaryota</taxon>
        <taxon>Fungi</taxon>
        <taxon>Fungi incertae sedis</taxon>
        <taxon>Mucoromycota</taxon>
        <taxon>Glomeromycotina</taxon>
        <taxon>Glomeromycetes</taxon>
        <taxon>Glomerales</taxon>
        <taxon>Glomeraceae</taxon>
        <taxon>Rhizophagus</taxon>
    </lineage>
</organism>
<name>A0A2H5RZZ3_RHIID</name>
<keyword evidence="2" id="KW-1185">Reference proteome</keyword>
<evidence type="ECO:0000313" key="2">
    <source>
        <dbReference type="Proteomes" id="UP000018888"/>
    </source>
</evidence>
<accession>A0A2H5RZZ3</accession>
<comment type="caution">
    <text evidence="1">The sequence shown here is derived from an EMBL/GenBank/DDBJ whole genome shotgun (WGS) entry which is preliminary data.</text>
</comment>
<sequence>MEFCEMAIDNNNYIGESYYGDSNSEEETPTTAAKCEFHINQQPVIAVIDSGAANHIAFSVLIYQSPTEVKMSKNSPVISYSHEELINLEDALDLNSISESKTPDTSKPEVKNNLKSFAENLGLKFAKKEDLKKFYDFAGPDFIWPSKMSENDHLEIFEFIVDPEWEDIRIEIAINALTYHRLVESGAFKNKPKGSYVLIVHGEVLKYYEKDVSSEDYEQLEKKYPGKYFAPITRKIVLLRRF</sequence>
<dbReference type="EMBL" id="AUPC02000034">
    <property type="protein sequence ID" value="POG78263.1"/>
    <property type="molecule type" value="Genomic_DNA"/>
</dbReference>
<gene>
    <name evidence="1" type="ORF">GLOIN_2v1767023</name>
</gene>
<reference evidence="1 2" key="2">
    <citation type="journal article" date="2018" name="New Phytol.">
        <title>High intraspecific genome diversity in the model arbuscular mycorrhizal symbiont Rhizophagus irregularis.</title>
        <authorList>
            <person name="Chen E.C.H."/>
            <person name="Morin E."/>
            <person name="Beaudet D."/>
            <person name="Noel J."/>
            <person name="Yildirir G."/>
            <person name="Ndikumana S."/>
            <person name="Charron P."/>
            <person name="St-Onge C."/>
            <person name="Giorgi J."/>
            <person name="Kruger M."/>
            <person name="Marton T."/>
            <person name="Ropars J."/>
            <person name="Grigoriev I.V."/>
            <person name="Hainaut M."/>
            <person name="Henrissat B."/>
            <person name="Roux C."/>
            <person name="Martin F."/>
            <person name="Corradi N."/>
        </authorList>
    </citation>
    <scope>NUCLEOTIDE SEQUENCE [LARGE SCALE GENOMIC DNA]</scope>
    <source>
        <strain evidence="1 2">DAOM 197198</strain>
    </source>
</reference>
<proteinExistence type="predicted"/>
<dbReference type="Proteomes" id="UP000018888">
    <property type="component" value="Unassembled WGS sequence"/>
</dbReference>
<protein>
    <submittedName>
        <fullName evidence="1">Uncharacterized protein</fullName>
    </submittedName>
</protein>
<evidence type="ECO:0000313" key="1">
    <source>
        <dbReference type="EMBL" id="POG78263.1"/>
    </source>
</evidence>